<evidence type="ECO:0000259" key="2">
    <source>
        <dbReference type="Pfam" id="PF00149"/>
    </source>
</evidence>
<dbReference type="InterPro" id="IPR032288">
    <property type="entry name" value="Metallophos_C"/>
</dbReference>
<evidence type="ECO:0000313" key="6">
    <source>
        <dbReference type="Proteomes" id="UP000263900"/>
    </source>
</evidence>
<dbReference type="InterPro" id="IPR004843">
    <property type="entry name" value="Calcineurin-like_PHP"/>
</dbReference>
<dbReference type="EMBL" id="CP032157">
    <property type="protein sequence ID" value="AXY75574.1"/>
    <property type="molecule type" value="Genomic_DNA"/>
</dbReference>
<proteinExistence type="predicted"/>
<dbReference type="GO" id="GO:0016787">
    <property type="term" value="F:hydrolase activity"/>
    <property type="evidence" value="ECO:0007669"/>
    <property type="project" value="InterPro"/>
</dbReference>
<dbReference type="InterPro" id="IPR032285">
    <property type="entry name" value="Metallophos_N"/>
</dbReference>
<reference evidence="5 6" key="1">
    <citation type="submission" date="2018-09" db="EMBL/GenBank/DDBJ databases">
        <title>Genome sequencing of strain 6GH32-13.</title>
        <authorList>
            <person name="Weon H.-Y."/>
            <person name="Heo J."/>
            <person name="Kwon S.-W."/>
        </authorList>
    </citation>
    <scope>NUCLEOTIDE SEQUENCE [LARGE SCALE GENOMIC DNA]</scope>
    <source>
        <strain evidence="5 6">5GH32-13</strain>
    </source>
</reference>
<feature type="chain" id="PRO_5017821445" evidence="1">
    <location>
        <begin position="23"/>
        <end position="489"/>
    </location>
</feature>
<dbReference type="OrthoDB" id="1776264at2"/>
<dbReference type="Pfam" id="PF16370">
    <property type="entry name" value="MetallophosC"/>
    <property type="match status" value="1"/>
</dbReference>
<dbReference type="Gene3D" id="3.60.21.10">
    <property type="match status" value="1"/>
</dbReference>
<sequence length="489" mass="55516">MRYLRSIYLMVLLLTGAVGVFAQAKSPSVHVLLKGKVTDSNGKPLPQVAVTDGANIVWTSQAGEYRLESTREAMFVYITIPAGYEIPAADNMALFYKEIKPVNGVFTAHFVLRKMKQDDLKHYALVWADPQINNQEEANQLLTTAVPDTRALAMQLSKDAPVHGIAAGDLSWDAPPIIPEYRKAIKETGVPFFQVLGNHDMDINVRTDEQSDSTFRKSMGPTWYSFNRGKAHYIVLDNVFYYSDGYNYMGYITEKQFKWLEQDLRSVKSGALVFVSMHISAYTNEKARTKAATDHPGDVTVNRKFLYKLLKPFQAHFLTGHTHYNENIIHDNIYEHIHAAVCGTWWISPLCGDGTPRGYGVYTINGDSVSWYYKTVGEGKDYQMKVYNKGAYKNKPNDIAVNVWNQDNAWKVEWYEDGVYKGAMRQETDYDASVVAFLTGPNRPAKYPWARPLLTDHLFFATPSPQATTARIEVTDRFGNKYKEEIELK</sequence>
<organism evidence="5 6">
    <name type="scientific">Paraflavitalea soli</name>
    <dbReference type="NCBI Taxonomy" id="2315862"/>
    <lineage>
        <taxon>Bacteria</taxon>
        <taxon>Pseudomonadati</taxon>
        <taxon>Bacteroidota</taxon>
        <taxon>Chitinophagia</taxon>
        <taxon>Chitinophagales</taxon>
        <taxon>Chitinophagaceae</taxon>
        <taxon>Paraflavitalea</taxon>
    </lineage>
</organism>
<dbReference type="InterPro" id="IPR029052">
    <property type="entry name" value="Metallo-depent_PP-like"/>
</dbReference>
<dbReference type="PANTHER" id="PTHR43143:SF1">
    <property type="entry name" value="SERINE_THREONINE-PROTEIN PHOSPHATASE CPPED1"/>
    <property type="match status" value="1"/>
</dbReference>
<feature type="signal peptide" evidence="1">
    <location>
        <begin position="1"/>
        <end position="22"/>
    </location>
</feature>
<accession>A0A3B7MM32</accession>
<evidence type="ECO:0000313" key="5">
    <source>
        <dbReference type="EMBL" id="AXY75574.1"/>
    </source>
</evidence>
<feature type="domain" description="Calcineurin-like phosphoesterase C-terminal" evidence="3">
    <location>
        <begin position="335"/>
        <end position="482"/>
    </location>
</feature>
<dbReference type="KEGG" id="pseg:D3H65_17015"/>
<dbReference type="Pfam" id="PF00149">
    <property type="entry name" value="Metallophos"/>
    <property type="match status" value="1"/>
</dbReference>
<protein>
    <submittedName>
        <fullName evidence="5">Metallophosphoesterase</fullName>
    </submittedName>
</protein>
<dbReference type="SUPFAM" id="SSF49464">
    <property type="entry name" value="Carboxypeptidase regulatory domain-like"/>
    <property type="match status" value="1"/>
</dbReference>
<dbReference type="AlphaFoldDB" id="A0A3B7MM32"/>
<dbReference type="InterPro" id="IPR051918">
    <property type="entry name" value="STPP_CPPED1"/>
</dbReference>
<evidence type="ECO:0000259" key="4">
    <source>
        <dbReference type="Pfam" id="PF16371"/>
    </source>
</evidence>
<keyword evidence="6" id="KW-1185">Reference proteome</keyword>
<evidence type="ECO:0000256" key="1">
    <source>
        <dbReference type="SAM" id="SignalP"/>
    </source>
</evidence>
<feature type="domain" description="Calcineurin-like phosphoesterase" evidence="2">
    <location>
        <begin position="165"/>
        <end position="324"/>
    </location>
</feature>
<evidence type="ECO:0000259" key="3">
    <source>
        <dbReference type="Pfam" id="PF16370"/>
    </source>
</evidence>
<dbReference type="Proteomes" id="UP000263900">
    <property type="component" value="Chromosome"/>
</dbReference>
<name>A0A3B7MM32_9BACT</name>
<feature type="domain" description="Calcineurin-like phosphoesterase N-terminal" evidence="4">
    <location>
        <begin position="35"/>
        <end position="110"/>
    </location>
</feature>
<dbReference type="SUPFAM" id="SSF56300">
    <property type="entry name" value="Metallo-dependent phosphatases"/>
    <property type="match status" value="1"/>
</dbReference>
<keyword evidence="1" id="KW-0732">Signal</keyword>
<dbReference type="PANTHER" id="PTHR43143">
    <property type="entry name" value="METALLOPHOSPHOESTERASE, CALCINEURIN SUPERFAMILY"/>
    <property type="match status" value="1"/>
</dbReference>
<dbReference type="Pfam" id="PF16371">
    <property type="entry name" value="MetallophosN"/>
    <property type="match status" value="1"/>
</dbReference>
<gene>
    <name evidence="5" type="ORF">D3H65_17015</name>
</gene>
<dbReference type="InterPro" id="IPR008969">
    <property type="entry name" value="CarboxyPept-like_regulatory"/>
</dbReference>